<protein>
    <submittedName>
        <fullName evidence="2">Uncharacterized protein</fullName>
    </submittedName>
</protein>
<feature type="region of interest" description="Disordered" evidence="1">
    <location>
        <begin position="1"/>
        <end position="29"/>
    </location>
</feature>
<evidence type="ECO:0000256" key="1">
    <source>
        <dbReference type="SAM" id="MobiDB-lite"/>
    </source>
</evidence>
<organism evidence="2">
    <name type="scientific">Myoviridae sp. ctMnh10</name>
    <dbReference type="NCBI Taxonomy" id="2827682"/>
    <lineage>
        <taxon>Viruses</taxon>
        <taxon>Duplodnaviria</taxon>
        <taxon>Heunggongvirae</taxon>
        <taxon>Uroviricota</taxon>
        <taxon>Caudoviricetes</taxon>
    </lineage>
</organism>
<sequence>MKPSLKKSLKKSRTLKSNSNQKHKKEKIK</sequence>
<reference evidence="2" key="1">
    <citation type="journal article" date="2021" name="Proc. Natl. Acad. Sci. U.S.A.">
        <title>A Catalog of Tens of Thousands of Viruses from Human Metagenomes Reveals Hidden Associations with Chronic Diseases.</title>
        <authorList>
            <person name="Tisza M.J."/>
            <person name="Buck C.B."/>
        </authorList>
    </citation>
    <scope>NUCLEOTIDE SEQUENCE</scope>
    <source>
        <strain evidence="2">CtMnh10</strain>
    </source>
</reference>
<evidence type="ECO:0000313" key="2">
    <source>
        <dbReference type="EMBL" id="DAF62750.1"/>
    </source>
</evidence>
<accession>A0A8S5THK3</accession>
<feature type="compositionally biased region" description="Basic residues" evidence="1">
    <location>
        <begin position="1"/>
        <end position="14"/>
    </location>
</feature>
<name>A0A8S5THK3_9CAUD</name>
<proteinExistence type="predicted"/>
<dbReference type="EMBL" id="BK032827">
    <property type="protein sequence ID" value="DAF62750.1"/>
    <property type="molecule type" value="Genomic_DNA"/>
</dbReference>